<reference evidence="2" key="1">
    <citation type="submission" date="2020-10" db="EMBL/GenBank/DDBJ databases">
        <authorList>
            <person name="Gilroy R."/>
        </authorList>
    </citation>
    <scope>NUCLEOTIDE SEQUENCE</scope>
    <source>
        <strain evidence="2">11300</strain>
    </source>
</reference>
<dbReference type="EMBL" id="DVMO01000019">
    <property type="protein sequence ID" value="HIU26986.1"/>
    <property type="molecule type" value="Genomic_DNA"/>
</dbReference>
<organism evidence="2 3">
    <name type="scientific">Candidatus Fimisoma avicola</name>
    <dbReference type="NCBI Taxonomy" id="2840826"/>
    <lineage>
        <taxon>Bacteria</taxon>
        <taxon>Bacillati</taxon>
        <taxon>Bacillota</taxon>
        <taxon>Clostridia</taxon>
        <taxon>Eubacteriales</taxon>
        <taxon>Candidatus Fimisoma</taxon>
    </lineage>
</organism>
<keyword evidence="1" id="KW-0732">Signal</keyword>
<evidence type="ECO:0000313" key="2">
    <source>
        <dbReference type="EMBL" id="HIU26986.1"/>
    </source>
</evidence>
<dbReference type="AlphaFoldDB" id="A0A9D1I248"/>
<protein>
    <submittedName>
        <fullName evidence="2">Uncharacterized protein</fullName>
    </submittedName>
</protein>
<dbReference type="PROSITE" id="PS51257">
    <property type="entry name" value="PROKAR_LIPOPROTEIN"/>
    <property type="match status" value="1"/>
</dbReference>
<evidence type="ECO:0000256" key="1">
    <source>
        <dbReference type="SAM" id="SignalP"/>
    </source>
</evidence>
<accession>A0A9D1I248</accession>
<name>A0A9D1I248_9FIRM</name>
<evidence type="ECO:0000313" key="3">
    <source>
        <dbReference type="Proteomes" id="UP000824091"/>
    </source>
</evidence>
<proteinExistence type="predicted"/>
<sequence length="139" mass="15002">MKKILMIILSLLLCLWLAGCGSDDNAGGNAADDIEDGVQEMEDDVKDDMDKIEMSVDSVAEKLGLTGGTETMYDTIGAAEGKQFNDGTVEIYRFDADSDEYKAIEEGSGTIKAAAVNDGMVIITDDEDLAAKFKELKFK</sequence>
<comment type="caution">
    <text evidence="2">The sequence shown here is derived from an EMBL/GenBank/DDBJ whole genome shotgun (WGS) entry which is preliminary data.</text>
</comment>
<reference evidence="2" key="2">
    <citation type="journal article" date="2021" name="PeerJ">
        <title>Extensive microbial diversity within the chicken gut microbiome revealed by metagenomics and culture.</title>
        <authorList>
            <person name="Gilroy R."/>
            <person name="Ravi A."/>
            <person name="Getino M."/>
            <person name="Pursley I."/>
            <person name="Horton D.L."/>
            <person name="Alikhan N.F."/>
            <person name="Baker D."/>
            <person name="Gharbi K."/>
            <person name="Hall N."/>
            <person name="Watson M."/>
            <person name="Adriaenssens E.M."/>
            <person name="Foster-Nyarko E."/>
            <person name="Jarju S."/>
            <person name="Secka A."/>
            <person name="Antonio M."/>
            <person name="Oren A."/>
            <person name="Chaudhuri R.R."/>
            <person name="La Ragione R."/>
            <person name="Hildebrand F."/>
            <person name="Pallen M.J."/>
        </authorList>
    </citation>
    <scope>NUCLEOTIDE SEQUENCE</scope>
    <source>
        <strain evidence="2">11300</strain>
    </source>
</reference>
<feature type="chain" id="PRO_5038372926" evidence="1">
    <location>
        <begin position="27"/>
        <end position="139"/>
    </location>
</feature>
<feature type="signal peptide" evidence="1">
    <location>
        <begin position="1"/>
        <end position="26"/>
    </location>
</feature>
<gene>
    <name evidence="2" type="ORF">IAD16_01230</name>
</gene>
<dbReference type="Proteomes" id="UP000824091">
    <property type="component" value="Unassembled WGS sequence"/>
</dbReference>